<reference evidence="2 3" key="1">
    <citation type="journal article" date="2019" name="Genome Biol. Evol.">
        <title>Insights into the evolution of the New World diploid cottons (Gossypium, subgenus Houzingenia) based on genome sequencing.</title>
        <authorList>
            <person name="Grover C.E."/>
            <person name="Arick M.A. 2nd"/>
            <person name="Thrash A."/>
            <person name="Conover J.L."/>
            <person name="Sanders W.S."/>
            <person name="Peterson D.G."/>
            <person name="Frelichowski J.E."/>
            <person name="Scheffler J.A."/>
            <person name="Scheffler B.E."/>
            <person name="Wendel J.F."/>
        </authorList>
    </citation>
    <scope>NUCLEOTIDE SEQUENCE [LARGE SCALE GENOMIC DNA]</scope>
    <source>
        <strain evidence="2">8</strain>
        <tissue evidence="2">Leaf</tissue>
    </source>
</reference>
<feature type="non-terminal residue" evidence="2">
    <location>
        <position position="108"/>
    </location>
</feature>
<evidence type="ECO:0000313" key="3">
    <source>
        <dbReference type="Proteomes" id="UP000593568"/>
    </source>
</evidence>
<evidence type="ECO:0000313" key="2">
    <source>
        <dbReference type="EMBL" id="MBA0762966.1"/>
    </source>
</evidence>
<comment type="caution">
    <text evidence="2">The sequence shown here is derived from an EMBL/GenBank/DDBJ whole genome shotgun (WGS) entry which is preliminary data.</text>
</comment>
<proteinExistence type="predicted"/>
<feature type="domain" description="RNase H type-1" evidence="1">
    <location>
        <begin position="32"/>
        <end position="98"/>
    </location>
</feature>
<dbReference type="Pfam" id="PF13456">
    <property type="entry name" value="RVT_3"/>
    <property type="match status" value="1"/>
</dbReference>
<dbReference type="GO" id="GO:0003676">
    <property type="term" value="F:nucleic acid binding"/>
    <property type="evidence" value="ECO:0007669"/>
    <property type="project" value="InterPro"/>
</dbReference>
<protein>
    <recommendedName>
        <fullName evidence="1">RNase H type-1 domain-containing protein</fullName>
    </recommendedName>
</protein>
<dbReference type="InterPro" id="IPR002156">
    <property type="entry name" value="RNaseH_domain"/>
</dbReference>
<organism evidence="2 3">
    <name type="scientific">Gossypium trilobum</name>
    <dbReference type="NCBI Taxonomy" id="34281"/>
    <lineage>
        <taxon>Eukaryota</taxon>
        <taxon>Viridiplantae</taxon>
        <taxon>Streptophyta</taxon>
        <taxon>Embryophyta</taxon>
        <taxon>Tracheophyta</taxon>
        <taxon>Spermatophyta</taxon>
        <taxon>Magnoliopsida</taxon>
        <taxon>eudicotyledons</taxon>
        <taxon>Gunneridae</taxon>
        <taxon>Pentapetalae</taxon>
        <taxon>rosids</taxon>
        <taxon>malvids</taxon>
        <taxon>Malvales</taxon>
        <taxon>Malvaceae</taxon>
        <taxon>Malvoideae</taxon>
        <taxon>Gossypium</taxon>
    </lineage>
</organism>
<accession>A0A7J9DQI2</accession>
<dbReference type="AlphaFoldDB" id="A0A7J9DQI2"/>
<dbReference type="EMBL" id="JABEZW010000004">
    <property type="protein sequence ID" value="MBA0762966.1"/>
    <property type="molecule type" value="Genomic_DNA"/>
</dbReference>
<gene>
    <name evidence="2" type="ORF">Gotri_012507</name>
</gene>
<dbReference type="Proteomes" id="UP000593568">
    <property type="component" value="Unassembled WGS sequence"/>
</dbReference>
<keyword evidence="3" id="KW-1185">Reference proteome</keyword>
<name>A0A7J9DQI2_9ROSI</name>
<dbReference type="GO" id="GO:0004523">
    <property type="term" value="F:RNA-DNA hybrid ribonuclease activity"/>
    <property type="evidence" value="ECO:0007669"/>
    <property type="project" value="InterPro"/>
</dbReference>
<sequence length="108" mass="11962">DSNDARLNFDKIQEPRSVSSIAGSCWSKLPVGWSVVVRDAEDALAKCISNHVNPMMAPNIVEVYAVREALIWLQSLNIDEVLLEVDCLQICNALMIQNEGISEFGMLV</sequence>
<evidence type="ECO:0000259" key="1">
    <source>
        <dbReference type="Pfam" id="PF13456"/>
    </source>
</evidence>